<gene>
    <name evidence="8" type="ORF">HYPSUDRAFT_63891</name>
</gene>
<evidence type="ECO:0000256" key="2">
    <source>
        <dbReference type="ARBA" id="ARBA00022692"/>
    </source>
</evidence>
<dbReference type="PANTHER" id="PTHR24269:SF16">
    <property type="entry name" value="PROTEIN SLG1"/>
    <property type="match status" value="1"/>
</dbReference>
<protein>
    <recommendedName>
        <fullName evidence="7">WSC domain-containing protein</fullName>
    </recommendedName>
</protein>
<evidence type="ECO:0000256" key="1">
    <source>
        <dbReference type="ARBA" id="ARBA00004167"/>
    </source>
</evidence>
<dbReference type="STRING" id="945553.A0A0D2MRT3"/>
<proteinExistence type="predicted"/>
<keyword evidence="4" id="KW-1133">Transmembrane helix</keyword>
<evidence type="ECO:0000256" key="4">
    <source>
        <dbReference type="ARBA" id="ARBA00022989"/>
    </source>
</evidence>
<evidence type="ECO:0000256" key="6">
    <source>
        <dbReference type="ARBA" id="ARBA00023180"/>
    </source>
</evidence>
<dbReference type="PANTHER" id="PTHR24269">
    <property type="entry name" value="KREMEN PROTEIN"/>
    <property type="match status" value="1"/>
</dbReference>
<dbReference type="AlphaFoldDB" id="A0A0D2MRT3"/>
<keyword evidence="6" id="KW-0325">Glycoprotein</keyword>
<comment type="subcellular location">
    <subcellularLocation>
        <location evidence="1">Membrane</location>
        <topology evidence="1">Single-pass membrane protein</topology>
    </subcellularLocation>
</comment>
<reference evidence="9" key="1">
    <citation type="submission" date="2014-04" db="EMBL/GenBank/DDBJ databases">
        <title>Evolutionary Origins and Diversification of the Mycorrhizal Mutualists.</title>
        <authorList>
            <consortium name="DOE Joint Genome Institute"/>
            <consortium name="Mycorrhizal Genomics Consortium"/>
            <person name="Kohler A."/>
            <person name="Kuo A."/>
            <person name="Nagy L.G."/>
            <person name="Floudas D."/>
            <person name="Copeland A."/>
            <person name="Barry K.W."/>
            <person name="Cichocki N."/>
            <person name="Veneault-Fourrey C."/>
            <person name="LaButti K."/>
            <person name="Lindquist E.A."/>
            <person name="Lipzen A."/>
            <person name="Lundell T."/>
            <person name="Morin E."/>
            <person name="Murat C."/>
            <person name="Riley R."/>
            <person name="Ohm R."/>
            <person name="Sun H."/>
            <person name="Tunlid A."/>
            <person name="Henrissat B."/>
            <person name="Grigoriev I.V."/>
            <person name="Hibbett D.S."/>
            <person name="Martin F."/>
        </authorList>
    </citation>
    <scope>NUCLEOTIDE SEQUENCE [LARGE SCALE GENOMIC DNA]</scope>
    <source>
        <strain evidence="9">FD-334 SS-4</strain>
    </source>
</reference>
<accession>A0A0D2MRT3</accession>
<dbReference type="Pfam" id="PF01822">
    <property type="entry name" value="WSC"/>
    <property type="match status" value="2"/>
</dbReference>
<evidence type="ECO:0000256" key="5">
    <source>
        <dbReference type="ARBA" id="ARBA00023136"/>
    </source>
</evidence>
<evidence type="ECO:0000259" key="7">
    <source>
        <dbReference type="PROSITE" id="PS51212"/>
    </source>
</evidence>
<evidence type="ECO:0000313" key="8">
    <source>
        <dbReference type="EMBL" id="KJA26673.1"/>
    </source>
</evidence>
<feature type="domain" description="WSC" evidence="7">
    <location>
        <begin position="1"/>
        <end position="79"/>
    </location>
</feature>
<sequence>MDGTSMTIESCVAFCNQQGQRLAGLLGPQCVCSNIFRPGGNCFESDPGQCTIPGLSTACPGNPVESCGGLNTMPPVYNLLRNEDSQFFCSDPTWPGGAALVVGQWRFSYFYNDSITARALGRNAVNLPVPVPRGNMTSAICTTACGNAGFTLAGVEFADECYCGNAIENNAAPISALQHCDGIPTTFIPFPTTGSALMACTGNVQEFCGGPDIISIYTLPGTGIIPLIPFDEDLGGQCTANNCVGST</sequence>
<feature type="domain" description="WSC" evidence="7">
    <location>
        <begin position="104"/>
        <end position="220"/>
    </location>
</feature>
<keyword evidence="9" id="KW-1185">Reference proteome</keyword>
<dbReference type="InterPro" id="IPR002889">
    <property type="entry name" value="WSC_carb-bd"/>
</dbReference>
<dbReference type="OrthoDB" id="5985073at2759"/>
<dbReference type="EMBL" id="KN817527">
    <property type="protein sequence ID" value="KJA26673.1"/>
    <property type="molecule type" value="Genomic_DNA"/>
</dbReference>
<organism evidence="8 9">
    <name type="scientific">Hypholoma sublateritium (strain FD-334 SS-4)</name>
    <dbReference type="NCBI Taxonomy" id="945553"/>
    <lineage>
        <taxon>Eukaryota</taxon>
        <taxon>Fungi</taxon>
        <taxon>Dikarya</taxon>
        <taxon>Basidiomycota</taxon>
        <taxon>Agaricomycotina</taxon>
        <taxon>Agaricomycetes</taxon>
        <taxon>Agaricomycetidae</taxon>
        <taxon>Agaricales</taxon>
        <taxon>Agaricineae</taxon>
        <taxon>Strophariaceae</taxon>
        <taxon>Hypholoma</taxon>
    </lineage>
</organism>
<dbReference type="PROSITE" id="PS51212">
    <property type="entry name" value="WSC"/>
    <property type="match status" value="2"/>
</dbReference>
<evidence type="ECO:0000256" key="3">
    <source>
        <dbReference type="ARBA" id="ARBA00022729"/>
    </source>
</evidence>
<keyword evidence="3" id="KW-0732">Signal</keyword>
<dbReference type="Proteomes" id="UP000054270">
    <property type="component" value="Unassembled WGS sequence"/>
</dbReference>
<dbReference type="InterPro" id="IPR051836">
    <property type="entry name" value="Kremen_rcpt"/>
</dbReference>
<dbReference type="GO" id="GO:0005886">
    <property type="term" value="C:plasma membrane"/>
    <property type="evidence" value="ECO:0007669"/>
    <property type="project" value="TreeGrafter"/>
</dbReference>
<evidence type="ECO:0000313" key="9">
    <source>
        <dbReference type="Proteomes" id="UP000054270"/>
    </source>
</evidence>
<name>A0A0D2MRT3_HYPSF</name>
<dbReference type="SMART" id="SM00321">
    <property type="entry name" value="WSC"/>
    <property type="match status" value="2"/>
</dbReference>
<keyword evidence="2" id="KW-0812">Transmembrane</keyword>
<keyword evidence="5" id="KW-0472">Membrane</keyword>